<protein>
    <recommendedName>
        <fullName evidence="2">Outer membrane protein beta-barrel domain-containing protein</fullName>
    </recommendedName>
</protein>
<accession>A0A3B1C3M1</accession>
<sequence>MKKIVFILLVFFVTKNISAQVDIAAGMGISFLTNSSLNDYFDAFFPSENKMPAFSSTAEFYLEADFSVTPTFQLGVEDVYTLYSYNTSIGFTNYELEYGHHKPSLLGYYVINGEGYKFKFGGGAGIRIVDLSEKITITENYSTIGYGFLLRAQGHTKLGGNFYANVGGTMRFDFPGEPANGERTLHNSIINENVNINSFSVSVDIGVSYFF</sequence>
<evidence type="ECO:0000313" key="1">
    <source>
        <dbReference type="EMBL" id="VAX24759.1"/>
    </source>
</evidence>
<organism evidence="1">
    <name type="scientific">hydrothermal vent metagenome</name>
    <dbReference type="NCBI Taxonomy" id="652676"/>
    <lineage>
        <taxon>unclassified sequences</taxon>
        <taxon>metagenomes</taxon>
        <taxon>ecological metagenomes</taxon>
    </lineage>
</organism>
<proteinExistence type="predicted"/>
<dbReference type="EMBL" id="UOGD01000280">
    <property type="protein sequence ID" value="VAX24759.1"/>
    <property type="molecule type" value="Genomic_DNA"/>
</dbReference>
<gene>
    <name evidence="1" type="ORF">MNBD_IGNAVI01-2332</name>
</gene>
<dbReference type="AlphaFoldDB" id="A0A3B1C3M1"/>
<reference evidence="1" key="1">
    <citation type="submission" date="2018-06" db="EMBL/GenBank/DDBJ databases">
        <authorList>
            <person name="Zhirakovskaya E."/>
        </authorList>
    </citation>
    <scope>NUCLEOTIDE SEQUENCE</scope>
</reference>
<name>A0A3B1C3M1_9ZZZZ</name>
<evidence type="ECO:0008006" key="2">
    <source>
        <dbReference type="Google" id="ProtNLM"/>
    </source>
</evidence>